<keyword evidence="5 10" id="KW-1133">Transmembrane helix</keyword>
<feature type="transmembrane region" description="Helical" evidence="10">
    <location>
        <begin position="27"/>
        <end position="45"/>
    </location>
</feature>
<comment type="subcellular location">
    <subcellularLocation>
        <location evidence="1">Membrane</location>
        <topology evidence="1">Multi-pass membrane protein</topology>
    </subcellularLocation>
</comment>
<dbReference type="InterPro" id="IPR006153">
    <property type="entry name" value="Cation/H_exchanger_TM"/>
</dbReference>
<keyword evidence="9" id="KW-0739">Sodium transport</keyword>
<name>A0A257LTU4_UNCW3</name>
<accession>A0A257LTU4</accession>
<proteinExistence type="predicted"/>
<gene>
    <name evidence="12" type="ORF">CGW93_02790</name>
</gene>
<reference evidence="13" key="1">
    <citation type="submission" date="2017-07" db="EMBL/GenBank/DDBJ databases">
        <title>Novel pathways for hydrocarbon cycling and metabolic interdependencies in hydrothermal sediment communities.</title>
        <authorList>
            <person name="Dombrowski N."/>
            <person name="Seitz K."/>
            <person name="Teske A."/>
            <person name="Baker B."/>
        </authorList>
    </citation>
    <scope>NUCLEOTIDE SEQUENCE [LARGE SCALE GENOMIC DNA]</scope>
</reference>
<dbReference type="EMBL" id="NMUJ01000027">
    <property type="protein sequence ID" value="OYV03034.1"/>
    <property type="molecule type" value="Genomic_DNA"/>
</dbReference>
<evidence type="ECO:0000256" key="9">
    <source>
        <dbReference type="ARBA" id="ARBA00023201"/>
    </source>
</evidence>
<feature type="transmembrane region" description="Helical" evidence="10">
    <location>
        <begin position="352"/>
        <end position="372"/>
    </location>
</feature>
<evidence type="ECO:0000256" key="6">
    <source>
        <dbReference type="ARBA" id="ARBA00023053"/>
    </source>
</evidence>
<dbReference type="Proteomes" id="UP000216312">
    <property type="component" value="Unassembled WGS sequence"/>
</dbReference>
<sequence>MLLLHLAIIIILAKVFALLSTRIRVPPIIGMIVTGLILGPTLIGFMESDEVIHALAIIGVNILLFIAGLETDISLLRKQKVTSMFVAIGGVMLPFIGGFILSMISHLLLVQGLIVGTILTATSVSITVAVLHGVGKLRSVEGTIILSAAVLDDIIGVLLLTFIFAVAGVQTSIAITVIKLFAYLIVASLIGYFLLPPLMYWVERSHLPYIEIAVSLSLAFIYAWSAHSVGIASITGAYLAGLFLARTRLQRRIATGMETFSEVMFGPIFYVNVGLEANLRHLVINPTFVLSFVLLAILLKMFGAMGGAKLAKLDTRTSLKIGVGMTPRGEVALIVGTLALSYGYIGPSLFNATVVMVLVTAVFAPLLLYRLYGGAHSRSY</sequence>
<feature type="transmembrane region" description="Helical" evidence="10">
    <location>
        <begin position="81"/>
        <end position="101"/>
    </location>
</feature>
<feature type="transmembrane region" description="Helical" evidence="10">
    <location>
        <begin position="52"/>
        <end position="69"/>
    </location>
</feature>
<feature type="transmembrane region" description="Helical" evidence="10">
    <location>
        <begin position="221"/>
        <end position="245"/>
    </location>
</feature>
<evidence type="ECO:0000256" key="7">
    <source>
        <dbReference type="ARBA" id="ARBA00023065"/>
    </source>
</evidence>
<dbReference type="GO" id="GO:0015297">
    <property type="term" value="F:antiporter activity"/>
    <property type="evidence" value="ECO:0007669"/>
    <property type="project" value="UniProtKB-KW"/>
</dbReference>
<keyword evidence="4 10" id="KW-0812">Transmembrane</keyword>
<keyword evidence="8 10" id="KW-0472">Membrane</keyword>
<evidence type="ECO:0000256" key="10">
    <source>
        <dbReference type="SAM" id="Phobius"/>
    </source>
</evidence>
<feature type="transmembrane region" description="Helical" evidence="10">
    <location>
        <begin position="108"/>
        <end position="132"/>
    </location>
</feature>
<evidence type="ECO:0000313" key="13">
    <source>
        <dbReference type="Proteomes" id="UP000216312"/>
    </source>
</evidence>
<dbReference type="InterPro" id="IPR038770">
    <property type="entry name" value="Na+/solute_symporter_sf"/>
</dbReference>
<dbReference type="GO" id="GO:0006814">
    <property type="term" value="P:sodium ion transport"/>
    <property type="evidence" value="ECO:0007669"/>
    <property type="project" value="UniProtKB-KW"/>
</dbReference>
<dbReference type="AlphaFoldDB" id="A0A257LTU4"/>
<feature type="domain" description="Cation/H+ exchanger transmembrane" evidence="11">
    <location>
        <begin position="11"/>
        <end position="367"/>
    </location>
</feature>
<feature type="transmembrane region" description="Helical" evidence="10">
    <location>
        <begin position="144"/>
        <end position="168"/>
    </location>
</feature>
<dbReference type="Gene3D" id="1.20.1530.20">
    <property type="match status" value="1"/>
</dbReference>
<dbReference type="PANTHER" id="PTHR43562:SF3">
    <property type="entry name" value="SODIUM ION_PROTON EXCHANGER (EUROFUNG)"/>
    <property type="match status" value="1"/>
</dbReference>
<dbReference type="GO" id="GO:0016020">
    <property type="term" value="C:membrane"/>
    <property type="evidence" value="ECO:0007669"/>
    <property type="project" value="UniProtKB-SubCell"/>
</dbReference>
<evidence type="ECO:0000256" key="1">
    <source>
        <dbReference type="ARBA" id="ARBA00004141"/>
    </source>
</evidence>
<feature type="transmembrane region" description="Helical" evidence="10">
    <location>
        <begin position="180"/>
        <end position="201"/>
    </location>
</feature>
<keyword evidence="6" id="KW-0915">Sodium</keyword>
<feature type="transmembrane region" description="Helical" evidence="10">
    <location>
        <begin position="287"/>
        <end position="308"/>
    </location>
</feature>
<evidence type="ECO:0000256" key="2">
    <source>
        <dbReference type="ARBA" id="ARBA00022448"/>
    </source>
</evidence>
<organism evidence="12 13">
    <name type="scientific">candidate division WOR-3 bacterium 4484_18</name>
    <dbReference type="NCBI Taxonomy" id="2020626"/>
    <lineage>
        <taxon>Bacteria</taxon>
        <taxon>Bacteria division WOR-3</taxon>
    </lineage>
</organism>
<evidence type="ECO:0000256" key="5">
    <source>
        <dbReference type="ARBA" id="ARBA00022989"/>
    </source>
</evidence>
<keyword evidence="3" id="KW-0050">Antiport</keyword>
<comment type="caution">
    <text evidence="12">The sequence shown here is derived from an EMBL/GenBank/DDBJ whole genome shotgun (WGS) entry which is preliminary data.</text>
</comment>
<evidence type="ECO:0000259" key="11">
    <source>
        <dbReference type="Pfam" id="PF00999"/>
    </source>
</evidence>
<dbReference type="Pfam" id="PF00999">
    <property type="entry name" value="Na_H_Exchanger"/>
    <property type="match status" value="1"/>
</dbReference>
<evidence type="ECO:0000256" key="4">
    <source>
        <dbReference type="ARBA" id="ARBA00022692"/>
    </source>
</evidence>
<evidence type="ECO:0000256" key="8">
    <source>
        <dbReference type="ARBA" id="ARBA00023136"/>
    </source>
</evidence>
<evidence type="ECO:0000313" key="12">
    <source>
        <dbReference type="EMBL" id="OYV03034.1"/>
    </source>
</evidence>
<keyword evidence="7" id="KW-0406">Ion transport</keyword>
<dbReference type="PANTHER" id="PTHR43562">
    <property type="entry name" value="NAPA-TYPE SODIUM/HYDROGEN ANTIPORTER"/>
    <property type="match status" value="1"/>
</dbReference>
<evidence type="ECO:0000256" key="3">
    <source>
        <dbReference type="ARBA" id="ARBA00022449"/>
    </source>
</evidence>
<keyword evidence="2" id="KW-0813">Transport</keyword>
<protein>
    <submittedName>
        <fullName evidence="12">Sodium:proton exchanger</fullName>
    </submittedName>
</protein>
<dbReference type="GO" id="GO:1902600">
    <property type="term" value="P:proton transmembrane transport"/>
    <property type="evidence" value="ECO:0007669"/>
    <property type="project" value="InterPro"/>
</dbReference>